<reference evidence="1" key="2">
    <citation type="journal article" date="2020" name="Nat. Ecol. Evol.">
        <title>Deeply conserved synteny resolves early events in vertebrate evolution.</title>
        <authorList>
            <person name="Simakov O."/>
            <person name="Marletaz F."/>
            <person name="Yue J.X."/>
            <person name="O'Connell B."/>
            <person name="Jenkins J."/>
            <person name="Brandt A."/>
            <person name="Calef R."/>
            <person name="Tung C.H."/>
            <person name="Huang T.K."/>
            <person name="Schmutz J."/>
            <person name="Satoh N."/>
            <person name="Yu J.K."/>
            <person name="Putnam N.H."/>
            <person name="Green R.E."/>
            <person name="Rokhsar D.S."/>
        </authorList>
    </citation>
    <scope>NUCLEOTIDE SEQUENCE [LARGE SCALE GENOMIC DNA]</scope>
    <source>
        <strain evidence="1">S238N-H82</strain>
    </source>
</reference>
<dbReference type="AlphaFoldDB" id="A0A9J7KGA8"/>
<gene>
    <name evidence="2" type="primary">LOC118403957</name>
</gene>
<dbReference type="KEGG" id="bfo:118403957"/>
<feature type="non-terminal residue" evidence="2">
    <location>
        <position position="226"/>
    </location>
</feature>
<accession>A0A9J7KGA8</accession>
<reference evidence="2" key="1">
    <citation type="journal article" date="2016" name="Genome Biol. Evol.">
        <title>Conserved non-coding elements in the most distant genera of cephalochordates: the Goldilocks principle.</title>
        <authorList>
            <person name="Yue J.X."/>
            <person name="Kozmikova I."/>
            <person name="Ono H."/>
            <person name="Nossa C.W."/>
            <person name="Kozmik Z."/>
            <person name="Putnam N.H."/>
            <person name="Yu J.K."/>
            <person name="Holland L.Z."/>
        </authorList>
    </citation>
    <scope>NUCLEOTIDE SEQUENCE</scope>
</reference>
<name>A0A9J7KGA8_BRAFL</name>
<protein>
    <submittedName>
        <fullName evidence="2">E3 ubiquitin-protein ligase UBR4-like</fullName>
    </submittedName>
</protein>
<evidence type="ECO:0000313" key="2">
    <source>
        <dbReference type="RefSeq" id="XP_035658748.1"/>
    </source>
</evidence>
<keyword evidence="1" id="KW-1185">Reference proteome</keyword>
<dbReference type="Proteomes" id="UP000001554">
    <property type="component" value="Chromosome 16"/>
</dbReference>
<dbReference type="GeneID" id="118403957"/>
<organism evidence="1 2">
    <name type="scientific">Branchiostoma floridae</name>
    <name type="common">Florida lancelet</name>
    <name type="synonym">Amphioxus</name>
    <dbReference type="NCBI Taxonomy" id="7739"/>
    <lineage>
        <taxon>Eukaryota</taxon>
        <taxon>Metazoa</taxon>
        <taxon>Chordata</taxon>
        <taxon>Cephalochordata</taxon>
        <taxon>Leptocardii</taxon>
        <taxon>Amphioxiformes</taxon>
        <taxon>Branchiostomatidae</taxon>
        <taxon>Branchiostoma</taxon>
    </lineage>
</organism>
<sequence length="226" mass="24754">MERASSAIHGPFYITTLLEPKHPDIKESNGQICGGGVSLYYSHALQLLFFSYTQGKNFISPLKKIVTELSPVFPVTLRSSNGAGKGTSPSLCQWSEVLNHPGLICCLTQTAGTPVVIMVKPDSILIQEIKTVPAKSKIQDMVAIRHTSASSDNQRTTLILLCEDGSLKIYMANVDSTSYWMQSAFQSVSVCGGVRPVSQRKPPKTGTFKLNKKALFDFQCCVPYPY</sequence>
<dbReference type="InterPro" id="IPR045189">
    <property type="entry name" value="UBR4-like"/>
</dbReference>
<reference evidence="2" key="3">
    <citation type="submission" date="2025-08" db="UniProtKB">
        <authorList>
            <consortium name="RefSeq"/>
        </authorList>
    </citation>
    <scope>IDENTIFICATION</scope>
</reference>
<dbReference type="PANTHER" id="PTHR21725">
    <property type="entry name" value="E3 UBIQUITIN-PROTEIN LIGASE UBR4"/>
    <property type="match status" value="1"/>
</dbReference>
<proteinExistence type="predicted"/>
<dbReference type="RefSeq" id="XP_035658748.1">
    <property type="nucleotide sequence ID" value="XM_035802855.1"/>
</dbReference>
<evidence type="ECO:0000313" key="1">
    <source>
        <dbReference type="Proteomes" id="UP000001554"/>
    </source>
</evidence>
<dbReference type="OrthoDB" id="30336at2759"/>
<dbReference type="PANTHER" id="PTHR21725:SF1">
    <property type="entry name" value="E3 UBIQUITIN-PROTEIN LIGASE UBR4"/>
    <property type="match status" value="1"/>
</dbReference>